<dbReference type="SUPFAM" id="SSF90002">
    <property type="entry name" value="Hypothetical protein YjiA, C-terminal domain"/>
    <property type="match status" value="1"/>
</dbReference>
<dbReference type="Pfam" id="PF02492">
    <property type="entry name" value="cobW"/>
    <property type="match status" value="1"/>
</dbReference>
<dbReference type="SMART" id="SM00513">
    <property type="entry name" value="SAP"/>
    <property type="match status" value="1"/>
</dbReference>
<keyword evidence="3" id="KW-0143">Chaperone</keyword>
<comment type="similarity">
    <text evidence="4">Belongs to the SIMIBI class G3E GTPase family. ZNG1 subfamily.</text>
</comment>
<proteinExistence type="inferred from homology"/>
<comment type="catalytic activity">
    <reaction evidence="5">
        <text>GTP + H2O = GDP + phosphate + H(+)</text>
        <dbReference type="Rhea" id="RHEA:19669"/>
        <dbReference type="ChEBI" id="CHEBI:15377"/>
        <dbReference type="ChEBI" id="CHEBI:15378"/>
        <dbReference type="ChEBI" id="CHEBI:37565"/>
        <dbReference type="ChEBI" id="CHEBI:43474"/>
        <dbReference type="ChEBI" id="CHEBI:58189"/>
    </reaction>
    <physiologicalReaction direction="left-to-right" evidence="5">
        <dbReference type="Rhea" id="RHEA:19670"/>
    </physiologicalReaction>
</comment>
<evidence type="ECO:0000259" key="6">
    <source>
        <dbReference type="PROSITE" id="PS50800"/>
    </source>
</evidence>
<evidence type="ECO:0000256" key="3">
    <source>
        <dbReference type="ARBA" id="ARBA00023186"/>
    </source>
</evidence>
<keyword evidence="8" id="KW-1185">Reference proteome</keyword>
<evidence type="ECO:0000313" key="7">
    <source>
        <dbReference type="EMBL" id="KAK3267655.1"/>
    </source>
</evidence>
<keyword evidence="1" id="KW-0547">Nucleotide-binding</keyword>
<dbReference type="InterPro" id="IPR011629">
    <property type="entry name" value="CobW-like_C"/>
</dbReference>
<dbReference type="PANTHER" id="PTHR43603:SF1">
    <property type="entry name" value="ZINC-REGULATED GTPASE METALLOPROTEIN ACTIVATOR 1"/>
    <property type="match status" value="1"/>
</dbReference>
<dbReference type="InterPro" id="IPR036361">
    <property type="entry name" value="SAP_dom_sf"/>
</dbReference>
<evidence type="ECO:0000313" key="8">
    <source>
        <dbReference type="Proteomes" id="UP001190700"/>
    </source>
</evidence>
<organism evidence="7 8">
    <name type="scientific">Cymbomonas tetramitiformis</name>
    <dbReference type="NCBI Taxonomy" id="36881"/>
    <lineage>
        <taxon>Eukaryota</taxon>
        <taxon>Viridiplantae</taxon>
        <taxon>Chlorophyta</taxon>
        <taxon>Pyramimonadophyceae</taxon>
        <taxon>Pyramimonadales</taxon>
        <taxon>Pyramimonadaceae</taxon>
        <taxon>Cymbomonas</taxon>
    </lineage>
</organism>
<dbReference type="InterPro" id="IPR051927">
    <property type="entry name" value="Zn_Chap_cDPG_Synth"/>
</dbReference>
<dbReference type="Gene3D" id="3.30.1220.10">
    <property type="entry name" value="CobW-like, C-terminal domain"/>
    <property type="match status" value="1"/>
</dbReference>
<dbReference type="GO" id="GO:0016787">
    <property type="term" value="F:hydrolase activity"/>
    <property type="evidence" value="ECO:0007669"/>
    <property type="project" value="UniProtKB-KW"/>
</dbReference>
<sequence length="551" mass="61424">MPTTRSKRRKVAHAAKDPLMRVTLLSGFLGAGKTTLLKRILRINNERSDADKLRMAVIVNDMGEINLDADEIKNSKVIHEEEEMVELHNGCICCTLRGDLLRTVKNLSAEKFDYVVIESTGISEPLPVAQTFTMDVDEPQHVDAGGVTKLTVATGDKKSLSHFATLDTLVTVVDALNVFDILASIETLADKNNFSGMVGKYGAGDDKEVNVEEEQTGVLDASRLSVAQLRKELSDRQLDASGVKAALVERLTQALEDEADEDETDSRPLSQLWLDQIEYANVIIISKAPMFLKKNSEKKLKEIEALVQKLNPKARFLIPREDKFGDLDVSRALINTGLFDMEEASQSEGWRLELEKEEHTPETEEYGISSLVFRSKEMPFHPERLNAIFEGLGSYGAVVENGDAGSDISVHLFRGIIRTKGQIWLANANAFPMNLHTAGQHFEFSANEMPFLAAVDRSEWEKEEKGTYRKLVNLGLWSENFGDRHSEVVFIGVGLNKELMHERLTAALLTEEESAAVGGMQGWRELEDPFFDGMCADNYFESIMDSDEECG</sequence>
<dbReference type="InterPro" id="IPR036627">
    <property type="entry name" value="CobW-likC_sf"/>
</dbReference>
<dbReference type="PANTHER" id="PTHR43603">
    <property type="entry name" value="COBW DOMAIN-CONTAINING PROTEIN DDB_G0274527"/>
    <property type="match status" value="1"/>
</dbReference>
<gene>
    <name evidence="7" type="ORF">CYMTET_23804</name>
</gene>
<name>A0AAE0FXC9_9CHLO</name>
<evidence type="ECO:0000256" key="4">
    <source>
        <dbReference type="ARBA" id="ARBA00034320"/>
    </source>
</evidence>
<dbReference type="CDD" id="cd03112">
    <property type="entry name" value="CobW-like"/>
    <property type="match status" value="1"/>
</dbReference>
<dbReference type="InterPro" id="IPR003034">
    <property type="entry name" value="SAP_dom"/>
</dbReference>
<protein>
    <recommendedName>
        <fullName evidence="6">SAP domain-containing protein</fullName>
    </recommendedName>
</protein>
<dbReference type="Gene3D" id="3.40.50.300">
    <property type="entry name" value="P-loop containing nucleotide triphosphate hydrolases"/>
    <property type="match status" value="1"/>
</dbReference>
<keyword evidence="2" id="KW-0378">Hydrolase</keyword>
<dbReference type="InterPro" id="IPR003495">
    <property type="entry name" value="CobW/HypB/UreG_nucleotide-bd"/>
</dbReference>
<dbReference type="Proteomes" id="UP001190700">
    <property type="component" value="Unassembled WGS sequence"/>
</dbReference>
<dbReference type="GO" id="GO:0000166">
    <property type="term" value="F:nucleotide binding"/>
    <property type="evidence" value="ECO:0007669"/>
    <property type="project" value="UniProtKB-KW"/>
</dbReference>
<feature type="domain" description="SAP" evidence="6">
    <location>
        <begin position="221"/>
        <end position="255"/>
    </location>
</feature>
<dbReference type="SUPFAM" id="SSF68906">
    <property type="entry name" value="SAP domain"/>
    <property type="match status" value="1"/>
</dbReference>
<evidence type="ECO:0000256" key="2">
    <source>
        <dbReference type="ARBA" id="ARBA00022801"/>
    </source>
</evidence>
<evidence type="ECO:0000256" key="1">
    <source>
        <dbReference type="ARBA" id="ARBA00022741"/>
    </source>
</evidence>
<dbReference type="AlphaFoldDB" id="A0AAE0FXC9"/>
<evidence type="ECO:0000256" key="5">
    <source>
        <dbReference type="ARBA" id="ARBA00049117"/>
    </source>
</evidence>
<reference evidence="7 8" key="1">
    <citation type="journal article" date="2015" name="Genome Biol. Evol.">
        <title>Comparative Genomics of a Bacterivorous Green Alga Reveals Evolutionary Causalities and Consequences of Phago-Mixotrophic Mode of Nutrition.</title>
        <authorList>
            <person name="Burns J.A."/>
            <person name="Paasch A."/>
            <person name="Narechania A."/>
            <person name="Kim E."/>
        </authorList>
    </citation>
    <scope>NUCLEOTIDE SEQUENCE [LARGE SCALE GENOMIC DNA]</scope>
    <source>
        <strain evidence="7 8">PLY_AMNH</strain>
    </source>
</reference>
<dbReference type="EMBL" id="LGRX02012277">
    <property type="protein sequence ID" value="KAK3267655.1"/>
    <property type="molecule type" value="Genomic_DNA"/>
</dbReference>
<dbReference type="SUPFAM" id="SSF52540">
    <property type="entry name" value="P-loop containing nucleoside triphosphate hydrolases"/>
    <property type="match status" value="1"/>
</dbReference>
<dbReference type="SMART" id="SM00833">
    <property type="entry name" value="CobW_C"/>
    <property type="match status" value="1"/>
</dbReference>
<dbReference type="Pfam" id="PF07683">
    <property type="entry name" value="CobW_C"/>
    <property type="match status" value="1"/>
</dbReference>
<comment type="caution">
    <text evidence="7">The sequence shown here is derived from an EMBL/GenBank/DDBJ whole genome shotgun (WGS) entry which is preliminary data.</text>
</comment>
<dbReference type="InterPro" id="IPR027417">
    <property type="entry name" value="P-loop_NTPase"/>
</dbReference>
<accession>A0AAE0FXC9</accession>
<dbReference type="PROSITE" id="PS50800">
    <property type="entry name" value="SAP"/>
    <property type="match status" value="1"/>
</dbReference>